<reference evidence="1" key="1">
    <citation type="submission" date="2020-05" db="EMBL/GenBank/DDBJ databases">
        <authorList>
            <person name="Chiriac C."/>
            <person name="Salcher M."/>
            <person name="Ghai R."/>
            <person name="Kavagutti S V."/>
        </authorList>
    </citation>
    <scope>NUCLEOTIDE SEQUENCE</scope>
</reference>
<organism evidence="1">
    <name type="scientific">uncultured Caudovirales phage</name>
    <dbReference type="NCBI Taxonomy" id="2100421"/>
    <lineage>
        <taxon>Viruses</taxon>
        <taxon>Duplodnaviria</taxon>
        <taxon>Heunggongvirae</taxon>
        <taxon>Uroviricota</taxon>
        <taxon>Caudoviricetes</taxon>
        <taxon>Peduoviridae</taxon>
        <taxon>Maltschvirus</taxon>
        <taxon>Maltschvirus maltsch</taxon>
    </lineage>
</organism>
<proteinExistence type="predicted"/>
<name>A0A6J7WPU0_9CAUD</name>
<gene>
    <name evidence="1" type="ORF">UFOVP204_26</name>
</gene>
<sequence length="132" mass="15200">MSFTDLKISDLKKVAETFGVDISEIKGKNEIVALLEEEGITYQMYDKFSNAEKQDVEIPAAEKQKREKKTLTKENSILLKMERSNHSYQTMGYTFTQEHPFVAMPESDANKIFDLESGFRVATPREAQEYYA</sequence>
<evidence type="ECO:0008006" key="2">
    <source>
        <dbReference type="Google" id="ProtNLM"/>
    </source>
</evidence>
<protein>
    <recommendedName>
        <fullName evidence="2">Rho termination factor, N-terminal</fullName>
    </recommendedName>
</protein>
<evidence type="ECO:0000313" key="1">
    <source>
        <dbReference type="EMBL" id="CAB5218144.1"/>
    </source>
</evidence>
<accession>A0A6J7WPU0</accession>
<dbReference type="EMBL" id="LR798257">
    <property type="protein sequence ID" value="CAB5218144.1"/>
    <property type="molecule type" value="Genomic_DNA"/>
</dbReference>